<comment type="caution">
    <text evidence="1">The sequence shown here is derived from an EMBL/GenBank/DDBJ whole genome shotgun (WGS) entry which is preliminary data.</text>
</comment>
<accession>T0FFU5</accession>
<dbReference type="AlphaFoldDB" id="T0FFU5"/>
<reference evidence="1 2" key="1">
    <citation type="submission" date="2013-05" db="EMBL/GenBank/DDBJ databases">
        <authorList>
            <person name="Harkins D.M."/>
            <person name="Durkin A.S."/>
            <person name="Brinkac L.M."/>
            <person name="Haft D.H."/>
            <person name="Selengut J.D."/>
            <person name="Sanka R."/>
            <person name="DePew J."/>
            <person name="Purushe J."/>
            <person name="Hartskeerl R.A."/>
            <person name="Ahmed A."/>
            <person name="van der Linden H."/>
            <person name="Goris M.G.A."/>
            <person name="Vinetz J.M."/>
            <person name="Sutton G.G."/>
            <person name="Nierman W.C."/>
            <person name="Fouts D.E."/>
        </authorList>
    </citation>
    <scope>NUCLEOTIDE SEQUENCE [LARGE SCALE GENOMIC DNA]</scope>
    <source>
        <strain evidence="1 2">CZ214</strain>
    </source>
</reference>
<name>T0FFU5_9LEPT</name>
<dbReference type="Proteomes" id="UP000015442">
    <property type="component" value="Unassembled WGS sequence"/>
</dbReference>
<organism evidence="1 2">
    <name type="scientific">Leptospira noguchii serovar Panama str. CZ214</name>
    <dbReference type="NCBI Taxonomy" id="1001595"/>
    <lineage>
        <taxon>Bacteria</taxon>
        <taxon>Pseudomonadati</taxon>
        <taxon>Spirochaetota</taxon>
        <taxon>Spirochaetia</taxon>
        <taxon>Leptospirales</taxon>
        <taxon>Leptospiraceae</taxon>
        <taxon>Leptospira</taxon>
    </lineage>
</organism>
<sequence length="49" mass="5734">MRKNFLKVWVPTTLEFIRKIVICSSSHIKKSIYKVQILAHGFLTPNSLF</sequence>
<protein>
    <submittedName>
        <fullName evidence="1">Uncharacterized protein</fullName>
    </submittedName>
</protein>
<evidence type="ECO:0000313" key="1">
    <source>
        <dbReference type="EMBL" id="EQA72118.1"/>
    </source>
</evidence>
<gene>
    <name evidence="1" type="ORF">LEP1GSC059_4409</name>
</gene>
<dbReference type="EMBL" id="AKWY02000019">
    <property type="protein sequence ID" value="EQA72118.1"/>
    <property type="molecule type" value="Genomic_DNA"/>
</dbReference>
<evidence type="ECO:0000313" key="2">
    <source>
        <dbReference type="Proteomes" id="UP000015442"/>
    </source>
</evidence>
<proteinExistence type="predicted"/>